<protein>
    <submittedName>
        <fullName evidence="4">Phage capsid family protein</fullName>
    </submittedName>
</protein>
<dbReference type="Gene3D" id="3.30.2320.10">
    <property type="entry name" value="hypothetical protein PF0899 domain"/>
    <property type="match status" value="1"/>
</dbReference>
<evidence type="ECO:0000259" key="3">
    <source>
        <dbReference type="Pfam" id="PF05065"/>
    </source>
</evidence>
<gene>
    <name evidence="4" type="ORF">S1361_06415</name>
</gene>
<dbReference type="NCBIfam" id="TIGR01554">
    <property type="entry name" value="major_cap_HK97"/>
    <property type="match status" value="1"/>
</dbReference>
<proteinExistence type="predicted"/>
<evidence type="ECO:0000256" key="1">
    <source>
        <dbReference type="ARBA" id="ARBA00004328"/>
    </source>
</evidence>
<sequence length="420" mass="44935">MSEMVQRLRERRAQVWEQMKTIADRSTEENRNLTAEEQGQWDVMNEELDKLDQRIKAALDTEQRAKDADEAFERLHGGGQRSGGSGGGQVERRGEQPAAQGGNSEELRSFLRGERGRFFDVTPDGPVDYRTLVKGTATAGGNTVPTGFYDRLIAHLIEVSAIMQAGATILNTNSGEVIQVPKTTAHSSAAIVTEGNAIGVSDPAFGQVPLGAYKYGTMIQVSRELLDDTGVDLEGYLAMQAGRALGNAFGAHAIAGTGTGQPRGILTDATLGVTGQSGVTGGFSGDNMIDLFYSVIAPYRASASCKWIMRDATVGAARKLKDTTGQYIWQPSLQAGAPDLLLGKPVLTDPNVPAVGLSAKSVLFGDFSQFFVRFAGGVRFERSDDYAFNTDLVTFRALLRADCSLVDLTGAVKYYAGNAA</sequence>
<name>A0ABX7TN05_STRCY</name>
<reference evidence="4 5" key="1">
    <citation type="submission" date="2021-03" db="EMBL/GenBank/DDBJ databases">
        <title>Complete genome sequence of Streptomyces cyanogenus S136, producer of anticancer angucycline landomycin A.</title>
        <authorList>
            <person name="Hrab P."/>
            <person name="Ruckert C."/>
            <person name="Busche T."/>
            <person name="Ostash I."/>
            <person name="Kalinowski J."/>
            <person name="Fedorenko V."/>
            <person name="Yushchuk O."/>
            <person name="Ostash B."/>
        </authorList>
    </citation>
    <scope>NUCLEOTIDE SEQUENCE [LARGE SCALE GENOMIC DNA]</scope>
    <source>
        <strain evidence="4 5">S136</strain>
    </source>
</reference>
<dbReference type="InterPro" id="IPR024455">
    <property type="entry name" value="Phage_capsid"/>
</dbReference>
<comment type="subcellular location">
    <subcellularLocation>
        <location evidence="1">Virion</location>
    </subcellularLocation>
</comment>
<evidence type="ECO:0000313" key="4">
    <source>
        <dbReference type="EMBL" id="QTD96978.1"/>
    </source>
</evidence>
<evidence type="ECO:0000313" key="5">
    <source>
        <dbReference type="Proteomes" id="UP000663908"/>
    </source>
</evidence>
<dbReference type="RefSeq" id="WP_208030869.1">
    <property type="nucleotide sequence ID" value="NZ_CP071839.1"/>
</dbReference>
<feature type="compositionally biased region" description="Gly residues" evidence="2">
    <location>
        <begin position="77"/>
        <end position="89"/>
    </location>
</feature>
<dbReference type="Gene3D" id="3.30.2400.10">
    <property type="entry name" value="Major capsid protein gp5"/>
    <property type="match status" value="1"/>
</dbReference>
<dbReference type="InterPro" id="IPR054612">
    <property type="entry name" value="Phage_capsid-like_C"/>
</dbReference>
<dbReference type="SUPFAM" id="SSF56563">
    <property type="entry name" value="Major capsid protein gp5"/>
    <property type="match status" value="1"/>
</dbReference>
<feature type="domain" description="Phage capsid-like C-terminal" evidence="3">
    <location>
        <begin position="140"/>
        <end position="410"/>
    </location>
</feature>
<dbReference type="Proteomes" id="UP000663908">
    <property type="component" value="Chromosome"/>
</dbReference>
<accession>A0ABX7TN05</accession>
<dbReference type="Pfam" id="PF05065">
    <property type="entry name" value="Phage_capsid"/>
    <property type="match status" value="1"/>
</dbReference>
<evidence type="ECO:0000256" key="2">
    <source>
        <dbReference type="SAM" id="MobiDB-lite"/>
    </source>
</evidence>
<keyword evidence="5" id="KW-1185">Reference proteome</keyword>
<dbReference type="EMBL" id="CP071839">
    <property type="protein sequence ID" value="QTD96978.1"/>
    <property type="molecule type" value="Genomic_DNA"/>
</dbReference>
<organism evidence="4 5">
    <name type="scientific">Streptomyces cyanogenus</name>
    <dbReference type="NCBI Taxonomy" id="80860"/>
    <lineage>
        <taxon>Bacteria</taxon>
        <taxon>Bacillati</taxon>
        <taxon>Actinomycetota</taxon>
        <taxon>Actinomycetes</taxon>
        <taxon>Kitasatosporales</taxon>
        <taxon>Streptomycetaceae</taxon>
        <taxon>Streptomyces</taxon>
    </lineage>
</organism>
<feature type="region of interest" description="Disordered" evidence="2">
    <location>
        <begin position="73"/>
        <end position="105"/>
    </location>
</feature>